<reference evidence="3 4" key="1">
    <citation type="submission" date="2018-08" db="EMBL/GenBank/DDBJ databases">
        <title>The metabolism and importance of syntrophic acetate oxidation coupled to methane or sulfide production in haloalkaline environments.</title>
        <authorList>
            <person name="Timmers P.H.A."/>
            <person name="Vavourakis C.D."/>
            <person name="Sorokin D.Y."/>
            <person name="Sinninghe Damste J.S."/>
            <person name="Muyzer G."/>
            <person name="Stams A.J.M."/>
            <person name="Plugge C.M."/>
        </authorList>
    </citation>
    <scope>NUCLEOTIDE SEQUENCE [LARGE SCALE GENOMIC DNA]</scope>
    <source>
        <strain evidence="3">MSAO_Bac1</strain>
    </source>
</reference>
<dbReference type="EMBL" id="QZAA01000089">
    <property type="protein sequence ID" value="RQD77025.1"/>
    <property type="molecule type" value="Genomic_DNA"/>
</dbReference>
<evidence type="ECO:0000256" key="1">
    <source>
        <dbReference type="SAM" id="Phobius"/>
    </source>
</evidence>
<dbReference type="AlphaFoldDB" id="A0A424YGF1"/>
<evidence type="ECO:0000313" key="4">
    <source>
        <dbReference type="Proteomes" id="UP000285138"/>
    </source>
</evidence>
<feature type="domain" description="Cyclodeaminase/cyclohydrolase" evidence="2">
    <location>
        <begin position="8"/>
        <end position="185"/>
    </location>
</feature>
<dbReference type="InterPro" id="IPR007044">
    <property type="entry name" value="Cyclodeamin/CycHdrlase"/>
</dbReference>
<comment type="caution">
    <text evidence="3">The sequence shown here is derived from an EMBL/GenBank/DDBJ whole genome shotgun (WGS) entry which is preliminary data.</text>
</comment>
<evidence type="ECO:0000259" key="2">
    <source>
        <dbReference type="Pfam" id="PF04961"/>
    </source>
</evidence>
<dbReference type="Pfam" id="PF04961">
    <property type="entry name" value="FTCD_C"/>
    <property type="match status" value="1"/>
</dbReference>
<dbReference type="InterPro" id="IPR036178">
    <property type="entry name" value="Formintransfe-cycloase-like_sf"/>
</dbReference>
<dbReference type="GO" id="GO:0003824">
    <property type="term" value="F:catalytic activity"/>
    <property type="evidence" value="ECO:0007669"/>
    <property type="project" value="InterPro"/>
</dbReference>
<organism evidence="3 4">
    <name type="scientific">Candidatus Syntrophonatronum acetioxidans</name>
    <dbReference type="NCBI Taxonomy" id="1795816"/>
    <lineage>
        <taxon>Bacteria</taxon>
        <taxon>Bacillati</taxon>
        <taxon>Bacillota</taxon>
        <taxon>Clostridia</taxon>
        <taxon>Eubacteriales</taxon>
        <taxon>Syntrophomonadaceae</taxon>
        <taxon>Candidatus Syntrophonatronum</taxon>
    </lineage>
</organism>
<sequence>MSLMEDSLGTFLNKVSGTKNTTPAAGSVSALAASLGISLVVLAGNLTIGRQKYMNLPEEVKKEIEESYEGITSAGQRLQELIDEDKRAYDQVISAFKRHKEGKTDLKEKERELELADKGALEVPLQIARESLKALKLMEPLVKYGNPNCRADLAVSIINLHAGLEGALAIAASNLNNLREEEEKGRKYEEGEKLSLEAHRLKKELLGKLSLKLFYHYNQINRGGNDI</sequence>
<name>A0A424YGF1_9FIRM</name>
<dbReference type="Gene3D" id="1.20.120.680">
    <property type="entry name" value="Formiminotetrahydrofolate cyclodeaminase monomer, up-and-down helical bundle"/>
    <property type="match status" value="1"/>
</dbReference>
<dbReference type="SUPFAM" id="SSF101262">
    <property type="entry name" value="Methenyltetrahydrofolate cyclohydrolase-like"/>
    <property type="match status" value="1"/>
</dbReference>
<accession>A0A424YGF1</accession>
<keyword evidence="1" id="KW-0472">Membrane</keyword>
<keyword evidence="1" id="KW-0812">Transmembrane</keyword>
<protein>
    <submittedName>
        <fullName evidence="3">Formimidoyltetrahydrofolate cyclodeaminase</fullName>
    </submittedName>
</protein>
<proteinExistence type="predicted"/>
<evidence type="ECO:0000313" key="3">
    <source>
        <dbReference type="EMBL" id="RQD77025.1"/>
    </source>
</evidence>
<feature type="transmembrane region" description="Helical" evidence="1">
    <location>
        <begin position="24"/>
        <end position="48"/>
    </location>
</feature>
<keyword evidence="1" id="KW-1133">Transmembrane helix</keyword>
<dbReference type="Proteomes" id="UP000285138">
    <property type="component" value="Unassembled WGS sequence"/>
</dbReference>
<gene>
    <name evidence="3" type="ORF">D5R97_03235</name>
</gene>